<gene>
    <name evidence="1" type="ORF">F3Y22_tig00110652pilonHSYRG00099</name>
</gene>
<organism evidence="1 2">
    <name type="scientific">Hibiscus syriacus</name>
    <name type="common">Rose of Sharon</name>
    <dbReference type="NCBI Taxonomy" id="106335"/>
    <lineage>
        <taxon>Eukaryota</taxon>
        <taxon>Viridiplantae</taxon>
        <taxon>Streptophyta</taxon>
        <taxon>Embryophyta</taxon>
        <taxon>Tracheophyta</taxon>
        <taxon>Spermatophyta</taxon>
        <taxon>Magnoliopsida</taxon>
        <taxon>eudicotyledons</taxon>
        <taxon>Gunneridae</taxon>
        <taxon>Pentapetalae</taxon>
        <taxon>rosids</taxon>
        <taxon>malvids</taxon>
        <taxon>Malvales</taxon>
        <taxon>Malvaceae</taxon>
        <taxon>Malvoideae</taxon>
        <taxon>Hibiscus</taxon>
    </lineage>
</organism>
<protein>
    <submittedName>
        <fullName evidence="1">Ankyrin repeat family protein</fullName>
    </submittedName>
</protein>
<reference evidence="1" key="1">
    <citation type="submission" date="2019-09" db="EMBL/GenBank/DDBJ databases">
        <title>Draft genome information of white flower Hibiscus syriacus.</title>
        <authorList>
            <person name="Kim Y.-M."/>
        </authorList>
    </citation>
    <scope>NUCLEOTIDE SEQUENCE [LARGE SCALE GENOMIC DNA]</scope>
    <source>
        <strain evidence="1">YM2019G1</strain>
    </source>
</reference>
<name>A0A6A2ZZ78_HIBSY</name>
<accession>A0A6A2ZZ78</accession>
<evidence type="ECO:0000313" key="2">
    <source>
        <dbReference type="Proteomes" id="UP000436088"/>
    </source>
</evidence>
<dbReference type="EMBL" id="VEPZ02001061">
    <property type="protein sequence ID" value="KAE8696687.1"/>
    <property type="molecule type" value="Genomic_DNA"/>
</dbReference>
<sequence>MARQKVGRWGLQPLNVRLGLARNHDYRIHIIQHFTHWFSNFLCRFLFRCRTHSNNVASLGYFFEEEKRVVDEYRRKNQSPTTTFYGPNEFALTRPDLEPNSLFVNGSVAPPRTSSSHDAADDNNHGVPVLFSCMCGQPSL</sequence>
<proteinExistence type="predicted"/>
<evidence type="ECO:0000313" key="1">
    <source>
        <dbReference type="EMBL" id="KAE8696687.1"/>
    </source>
</evidence>
<keyword evidence="2" id="KW-1185">Reference proteome</keyword>
<dbReference type="AlphaFoldDB" id="A0A6A2ZZ78"/>
<dbReference type="Proteomes" id="UP000436088">
    <property type="component" value="Unassembled WGS sequence"/>
</dbReference>
<comment type="caution">
    <text evidence="1">The sequence shown here is derived from an EMBL/GenBank/DDBJ whole genome shotgun (WGS) entry which is preliminary data.</text>
</comment>